<proteinExistence type="predicted"/>
<gene>
    <name evidence="2" type="ORF">N825_04935</name>
</gene>
<dbReference type="PATRIC" id="fig|1385369.3.peg.3211"/>
<organism evidence="2 3">
    <name type="scientific">Skermanella stibiiresistens SB22</name>
    <dbReference type="NCBI Taxonomy" id="1385369"/>
    <lineage>
        <taxon>Bacteria</taxon>
        <taxon>Pseudomonadati</taxon>
        <taxon>Pseudomonadota</taxon>
        <taxon>Alphaproteobacteria</taxon>
        <taxon>Rhodospirillales</taxon>
        <taxon>Azospirillaceae</taxon>
        <taxon>Skermanella</taxon>
    </lineage>
</organism>
<keyword evidence="3" id="KW-1185">Reference proteome</keyword>
<reference evidence="2 3" key="1">
    <citation type="submission" date="2013-08" db="EMBL/GenBank/DDBJ databases">
        <title>The genome sequence of Skermanella stibiiresistens.</title>
        <authorList>
            <person name="Zhu W."/>
            <person name="Wang G."/>
        </authorList>
    </citation>
    <scope>NUCLEOTIDE SEQUENCE [LARGE SCALE GENOMIC DNA]</scope>
    <source>
        <strain evidence="2 3">SB22</strain>
    </source>
</reference>
<dbReference type="STRING" id="1385369.N825_04935"/>
<evidence type="ECO:0000313" key="2">
    <source>
        <dbReference type="EMBL" id="EWY39843.1"/>
    </source>
</evidence>
<protein>
    <submittedName>
        <fullName evidence="2">Beta-lactamase</fullName>
    </submittedName>
</protein>
<dbReference type="EMBL" id="AVFL01000010">
    <property type="protein sequence ID" value="EWY39843.1"/>
    <property type="molecule type" value="Genomic_DNA"/>
</dbReference>
<dbReference type="PANTHER" id="PTHR47708:SF2">
    <property type="entry name" value="SI:CH73-132F6.5"/>
    <property type="match status" value="1"/>
</dbReference>
<name>W9H7R6_9PROT</name>
<accession>W9H7R6</accession>
<dbReference type="InterPro" id="IPR056362">
    <property type="entry name" value="AtuA-like_ferredoxin_dom"/>
</dbReference>
<feature type="domain" description="AtuA-like ferredoxin-fold" evidence="1">
    <location>
        <begin position="1"/>
        <end position="99"/>
    </location>
</feature>
<dbReference type="PANTHER" id="PTHR47708">
    <property type="match status" value="1"/>
</dbReference>
<dbReference type="AlphaFoldDB" id="W9H7R6"/>
<dbReference type="Proteomes" id="UP000019486">
    <property type="component" value="Unassembled WGS sequence"/>
</dbReference>
<sequence length="104" mass="11484">MRLHEIAHCRAGDKGDTSTLSLFAFDEADYPLLCREVTGDRVKRHLSRTIKGDVARFEMPNVSALQFVCQHALRGGVTTSLAIDPHGKCLSSELLELEIDVTDS</sequence>
<evidence type="ECO:0000313" key="3">
    <source>
        <dbReference type="Proteomes" id="UP000019486"/>
    </source>
</evidence>
<comment type="caution">
    <text evidence="2">The sequence shown here is derived from an EMBL/GenBank/DDBJ whole genome shotgun (WGS) entry which is preliminary data.</text>
</comment>
<evidence type="ECO:0000259" key="1">
    <source>
        <dbReference type="Pfam" id="PF23544"/>
    </source>
</evidence>
<dbReference type="Pfam" id="PF23544">
    <property type="entry name" value="AtuA_ferredoxin"/>
    <property type="match status" value="1"/>
</dbReference>